<feature type="compositionally biased region" description="Basic and acidic residues" evidence="3">
    <location>
        <begin position="110"/>
        <end position="122"/>
    </location>
</feature>
<feature type="compositionally biased region" description="Low complexity" evidence="3">
    <location>
        <begin position="643"/>
        <end position="674"/>
    </location>
</feature>
<dbReference type="GO" id="GO:0045944">
    <property type="term" value="P:positive regulation of transcription by RNA polymerase II"/>
    <property type="evidence" value="ECO:0007669"/>
    <property type="project" value="TreeGrafter"/>
</dbReference>
<dbReference type="AlphaFoldDB" id="A0A8H4LS14"/>
<evidence type="ECO:0008006" key="6">
    <source>
        <dbReference type="Google" id="ProtNLM"/>
    </source>
</evidence>
<feature type="compositionally biased region" description="Low complexity" evidence="3">
    <location>
        <begin position="604"/>
        <end position="619"/>
    </location>
</feature>
<dbReference type="PANTHER" id="PTHR12610">
    <property type="entry name" value="SINGLE STRANDED DNA BINDING PROTEIN"/>
    <property type="match status" value="1"/>
</dbReference>
<evidence type="ECO:0000256" key="2">
    <source>
        <dbReference type="ARBA" id="ARBA00023242"/>
    </source>
</evidence>
<comment type="subcellular location">
    <subcellularLocation>
        <location evidence="1">Nucleus</location>
    </subcellularLocation>
</comment>
<dbReference type="OrthoDB" id="5600002at2759"/>
<feature type="compositionally biased region" description="Polar residues" evidence="3">
    <location>
        <begin position="239"/>
        <end position="252"/>
    </location>
</feature>
<dbReference type="PANTHER" id="PTHR12610:SF12">
    <property type="entry name" value="SEQUENCE-SPECIFIC SINGLE-STRANDED DNA-BINDING PROTEIN, ISOFORM D"/>
    <property type="match status" value="1"/>
</dbReference>
<feature type="region of interest" description="Disordered" evidence="3">
    <location>
        <begin position="88"/>
        <end position="129"/>
    </location>
</feature>
<feature type="region of interest" description="Disordered" evidence="3">
    <location>
        <begin position="448"/>
        <end position="529"/>
    </location>
</feature>
<feature type="region of interest" description="Disordered" evidence="3">
    <location>
        <begin position="235"/>
        <end position="308"/>
    </location>
</feature>
<evidence type="ECO:0000313" key="4">
    <source>
        <dbReference type="EMBL" id="KAF4504091.1"/>
    </source>
</evidence>
<organism evidence="4 5">
    <name type="scientific">Ophiocordyceps sinensis</name>
    <dbReference type="NCBI Taxonomy" id="72228"/>
    <lineage>
        <taxon>Eukaryota</taxon>
        <taxon>Fungi</taxon>
        <taxon>Dikarya</taxon>
        <taxon>Ascomycota</taxon>
        <taxon>Pezizomycotina</taxon>
        <taxon>Sordariomycetes</taxon>
        <taxon>Hypocreomycetidae</taxon>
        <taxon>Hypocreales</taxon>
        <taxon>Ophiocordycipitaceae</taxon>
        <taxon>Ophiocordyceps</taxon>
    </lineage>
</organism>
<proteinExistence type="predicted"/>
<feature type="compositionally biased region" description="Polar residues" evidence="3">
    <location>
        <begin position="260"/>
        <end position="269"/>
    </location>
</feature>
<feature type="region of interest" description="Disordered" evidence="3">
    <location>
        <begin position="545"/>
        <end position="789"/>
    </location>
</feature>
<feature type="compositionally biased region" description="Gly residues" evidence="3">
    <location>
        <begin position="457"/>
        <end position="467"/>
    </location>
</feature>
<accession>A0A8H4LS14</accession>
<evidence type="ECO:0000313" key="5">
    <source>
        <dbReference type="Proteomes" id="UP000557566"/>
    </source>
</evidence>
<dbReference type="Proteomes" id="UP000557566">
    <property type="component" value="Unassembled WGS sequence"/>
</dbReference>
<dbReference type="EMBL" id="JAAVMX010000012">
    <property type="protein sequence ID" value="KAF4504091.1"/>
    <property type="molecule type" value="Genomic_DNA"/>
</dbReference>
<keyword evidence="2" id="KW-0539">Nucleus</keyword>
<evidence type="ECO:0000256" key="3">
    <source>
        <dbReference type="SAM" id="MobiDB-lite"/>
    </source>
</evidence>
<feature type="compositionally biased region" description="Low complexity" evidence="3">
    <location>
        <begin position="564"/>
        <end position="597"/>
    </location>
</feature>
<feature type="compositionally biased region" description="Basic and acidic residues" evidence="3">
    <location>
        <begin position="677"/>
        <end position="689"/>
    </location>
</feature>
<feature type="compositionally biased region" description="Low complexity" evidence="3">
    <location>
        <begin position="545"/>
        <end position="557"/>
    </location>
</feature>
<protein>
    <recommendedName>
        <fullName evidence="6">SOM1 protein</fullName>
    </recommendedName>
</protein>
<feature type="compositionally biased region" description="Polar residues" evidence="3">
    <location>
        <begin position="476"/>
        <end position="491"/>
    </location>
</feature>
<name>A0A8H4LS14_9HYPO</name>
<reference evidence="4 5" key="1">
    <citation type="journal article" date="2020" name="Genome Biol. Evol.">
        <title>A new high-quality draft genome assembly of the Chinese cordyceps Ophiocordyceps sinensis.</title>
        <authorList>
            <person name="Shu R."/>
            <person name="Zhang J."/>
            <person name="Meng Q."/>
            <person name="Zhang H."/>
            <person name="Zhou G."/>
            <person name="Li M."/>
            <person name="Wu P."/>
            <person name="Zhao Y."/>
            <person name="Chen C."/>
            <person name="Qin Q."/>
        </authorList>
    </citation>
    <scope>NUCLEOTIDE SEQUENCE [LARGE SCALE GENOMIC DNA]</scope>
    <source>
        <strain evidence="4 5">IOZ07</strain>
    </source>
</reference>
<feature type="compositionally biased region" description="Polar residues" evidence="3">
    <location>
        <begin position="730"/>
        <end position="744"/>
    </location>
</feature>
<dbReference type="GO" id="GO:0005634">
    <property type="term" value="C:nucleus"/>
    <property type="evidence" value="ECO:0007669"/>
    <property type="project" value="UniProtKB-SubCell"/>
</dbReference>
<sequence length="842" mass="89158">MNPNVGAANMNPMGGPVGAGPMPMMNNVAGNPQAAAAAAAAAARQQQMIDNQRGVLNTYIYEYFIRYGMFECARSLLSSDQQVNVLKDGVNRRRDDGGNVVNGADDPMDTDSKSDLDGKLPDDLPPPKLPMPASDTSFLYEWFCLFWDIYNAQRAKGGNGNVNQYVSHTQQQSRLKQNHQQELLRQMRPDLTAQQQQQYQAHMMRNMQNGNVNMGIKQGNLARAAMANNQHPQMMLQHAKQNQMQRDPSNMDANRERPSSPASGENAPSPSKRPRIDGAPFNPNQPGAMMANGRPGQGMPGQQLAGNPNAAAAHQMLTANGINPNTLNPQQFQNFVNAPPAAQQKSIATYSQNLQHHHGTQIVGKQMPNAAGPQNQGSPMMQQGPDGSALNAFYNPGEMAGPGGIRPGPGAQAAAGSNHALQDYQMQLMLLEQQNKKRLMMARQEQDNMPGMPRETGGPGGPGGAQGPNGQPFPDSSPQAMRSGASPNPSEQMKRGTPQMNNSGIPSPVPEGGQSRGSPNPAMNFMGNHVDPNMAPHFFKGMEGNMAAAQAQMNGGMRPPSSHPGQPFNGQMNQQQMMAARQQQQQQQQGQQPQQGQQQGGPGTPQQWQQGPNGQMVPQGMPPQNPQMQGTPQQRSMPPPSAPAAGGNNANNRTTASPQQASAAPPTPNQSNKAAPKKKETKAAKDKRTAAQKKANQNTGNAGATPAGESSGEPDGPAPATPITPVNPGFNKNGQNGAAANSQGVPAAPVPTAPASAPAPQAAAAASMSQQGQGDPNQNGSMSMDNFGSMVDFGSMELANPLQSGDVLNDFDFDSFLHEDNNEPFDFNVAFPGMEGGEIGAE</sequence>
<comment type="caution">
    <text evidence="4">The sequence shown here is derived from an EMBL/GenBank/DDBJ whole genome shotgun (WGS) entry which is preliminary data.</text>
</comment>
<evidence type="ECO:0000256" key="1">
    <source>
        <dbReference type="ARBA" id="ARBA00004123"/>
    </source>
</evidence>
<feature type="compositionally biased region" description="Polar residues" evidence="3">
    <location>
        <begin position="767"/>
        <end position="786"/>
    </location>
</feature>
<gene>
    <name evidence="4" type="ORF">G6O67_008705</name>
</gene>
<feature type="compositionally biased region" description="Low complexity" evidence="3">
    <location>
        <begin position="753"/>
        <end position="766"/>
    </location>
</feature>
<keyword evidence="5" id="KW-1185">Reference proteome</keyword>